<gene>
    <name evidence="16" type="ORF">J437_LFUL000793</name>
</gene>
<dbReference type="PROSITE" id="PS50297">
    <property type="entry name" value="ANK_REP_REGION"/>
    <property type="match status" value="8"/>
</dbReference>
<reference evidence="16" key="1">
    <citation type="submission" date="2013-04" db="EMBL/GenBank/DDBJ databases">
        <authorList>
            <person name="Qu J."/>
            <person name="Murali S.C."/>
            <person name="Bandaranaike D."/>
            <person name="Bellair M."/>
            <person name="Blankenburg K."/>
            <person name="Chao H."/>
            <person name="Dinh H."/>
            <person name="Doddapaneni H."/>
            <person name="Downs B."/>
            <person name="Dugan-Rocha S."/>
            <person name="Elkadiri S."/>
            <person name="Gnanaolivu R.D."/>
            <person name="Hernandez B."/>
            <person name="Javaid M."/>
            <person name="Jayaseelan J.C."/>
            <person name="Lee S."/>
            <person name="Li M."/>
            <person name="Ming W."/>
            <person name="Munidasa M."/>
            <person name="Muniz J."/>
            <person name="Nguyen L."/>
            <person name="Ongeri F."/>
            <person name="Osuji N."/>
            <person name="Pu L.-L."/>
            <person name="Puazo M."/>
            <person name="Qu C."/>
            <person name="Quiroz J."/>
            <person name="Raj R."/>
            <person name="Weissenberger G."/>
            <person name="Xin Y."/>
            <person name="Zou X."/>
            <person name="Han Y."/>
            <person name="Richards S."/>
            <person name="Worley K."/>
            <person name="Muzny D."/>
            <person name="Gibbs R."/>
        </authorList>
    </citation>
    <scope>NUCLEOTIDE SEQUENCE</scope>
    <source>
        <strain evidence="16">Sampled in the wild</strain>
    </source>
</reference>
<feature type="transmembrane region" description="Helical" evidence="14">
    <location>
        <begin position="598"/>
        <end position="614"/>
    </location>
</feature>
<feature type="region of interest" description="Disordered" evidence="13">
    <location>
        <begin position="970"/>
        <end position="989"/>
    </location>
</feature>
<feature type="repeat" description="ANK" evidence="12">
    <location>
        <begin position="163"/>
        <end position="195"/>
    </location>
</feature>
<evidence type="ECO:0000256" key="3">
    <source>
        <dbReference type="ARBA" id="ARBA00022606"/>
    </source>
</evidence>
<dbReference type="SMART" id="SM00248">
    <property type="entry name" value="ANK"/>
    <property type="match status" value="9"/>
</dbReference>
<evidence type="ECO:0000313" key="17">
    <source>
        <dbReference type="Proteomes" id="UP000792457"/>
    </source>
</evidence>
<evidence type="ECO:0000256" key="1">
    <source>
        <dbReference type="ARBA" id="ARBA00004141"/>
    </source>
</evidence>
<dbReference type="InterPro" id="IPR002110">
    <property type="entry name" value="Ankyrin_rpt"/>
</dbReference>
<comment type="subcellular location">
    <subcellularLocation>
        <location evidence="1">Membrane</location>
        <topology evidence="1">Multi-pass membrane protein</topology>
    </subcellularLocation>
</comment>
<sequence length="1022" mass="113585">MARVERSRAPLYLSYNSYSSGDCKEERRWSRVALSVKMAWPPHEVAHSLRCLPGGDELWDALEAEKELGEGEDLVRNGDEEKQIKCVEAAIAKGYGETALLLCAWCAHSELIEKLLNEHGINANATDDEGRSALHLACCAGDEASVDLLLRHGAKVDAWDRSYRATPIHCAAFADSVACIEVLLEAGTDVNTGLSEGYTPLYYAVVINAIECVKTLLKAGANPNILDGFTQPPLHLAASYGFSECLRVLLEAGADVKARYGVSNDTALHMAAQDGNAECVNLLLQAGADDSALNHKQQRPMHLASLAQSTDTIELLLSRGAAVNVRDEYRRTPLHCAIVRGSRCTDCVKLFISEGADVNSADAFGYTPLHLAALNEFPNCVGLLINAGADVMARTNGGVSALTFVIRRTPESLPCFFERLDSSITLHDHDLGDADCELRFDFRTLLPPPGRVSETLESTRVESALLMGFIEVGMRHLLKHPLCETFLFLKWQRIRRYFLISLAFQLIFVIFDTAYTIGVFSQSPKRFLLSGSQEKMLSNTSNLPYTDRQTYASSFPYINNFSIPGNFSLVNNLSLANGMSDASNRTDVILTGKVKEEFIIIGYILFALNLIFLAKEIFGIAHGWVQYITNWENWLKLLIVISVFACYGSGHYEYASITMAQHHIAAIGIVLAWAYLMVIIGRFPTFGVYIQMFTTVAINFSKFLFAYCCLLVGFGLALGVLLPNFPSFEYPYLSLLKSFIMMSGELEYEDIFFDDNNRVLYSGTSHILFLIFVILVTVILTNLLVGLAVSDIQGLQKTARLNRLVRQTELVAHIESILFSKILHKIVPSAFLVPYSRNALMMTSTPYSRFLHIRPNDPREKRVPRHLMEGAYNLVASRSGKKPKMGETGPGSRKAAYRTWAMQYSLRSRGISDDEEIDDDANIGAQIPVTEFISSQMSLLATEAEARETFVEELRAQMADMRRSMEVLSEMVVSQRPDGRISKPEKKKRDPHRLVVEMLSVAHCIEALAEASNIPVRKGNVL</sequence>
<dbReference type="Pfam" id="PF12796">
    <property type="entry name" value="Ank_2"/>
    <property type="match status" value="3"/>
</dbReference>
<keyword evidence="8" id="KW-0406">Ion transport</keyword>
<evidence type="ECO:0000256" key="5">
    <source>
        <dbReference type="ARBA" id="ARBA00022737"/>
    </source>
</evidence>
<dbReference type="InterPro" id="IPR005821">
    <property type="entry name" value="Ion_trans_dom"/>
</dbReference>
<keyword evidence="17" id="KW-1185">Reference proteome</keyword>
<dbReference type="InterPro" id="IPR036770">
    <property type="entry name" value="Ankyrin_rpt-contain_sf"/>
</dbReference>
<evidence type="ECO:0000256" key="8">
    <source>
        <dbReference type="ARBA" id="ARBA00023065"/>
    </source>
</evidence>
<evidence type="ECO:0000256" key="7">
    <source>
        <dbReference type="ARBA" id="ARBA00023043"/>
    </source>
</evidence>
<organism evidence="16 17">
    <name type="scientific">Ladona fulva</name>
    <name type="common">Scarce chaser dragonfly</name>
    <name type="synonym">Libellula fulva</name>
    <dbReference type="NCBI Taxonomy" id="123851"/>
    <lineage>
        <taxon>Eukaryota</taxon>
        <taxon>Metazoa</taxon>
        <taxon>Ecdysozoa</taxon>
        <taxon>Arthropoda</taxon>
        <taxon>Hexapoda</taxon>
        <taxon>Insecta</taxon>
        <taxon>Pterygota</taxon>
        <taxon>Palaeoptera</taxon>
        <taxon>Odonata</taxon>
        <taxon>Epiprocta</taxon>
        <taxon>Anisoptera</taxon>
        <taxon>Libelluloidea</taxon>
        <taxon>Libellulidae</taxon>
        <taxon>Ladona</taxon>
    </lineage>
</organism>
<comment type="caution">
    <text evidence="16">The sequence shown here is derived from an EMBL/GenBank/DDBJ whole genome shotgun (WGS) entry which is preliminary data.</text>
</comment>
<evidence type="ECO:0000256" key="6">
    <source>
        <dbReference type="ARBA" id="ARBA00022989"/>
    </source>
</evidence>
<feature type="transmembrane region" description="Helical" evidence="14">
    <location>
        <begin position="664"/>
        <end position="683"/>
    </location>
</feature>
<feature type="transmembrane region" description="Helical" evidence="14">
    <location>
        <begin position="767"/>
        <end position="790"/>
    </location>
</feature>
<dbReference type="SUPFAM" id="SSF48403">
    <property type="entry name" value="Ankyrin repeat"/>
    <property type="match status" value="1"/>
</dbReference>
<dbReference type="PROSITE" id="PS50088">
    <property type="entry name" value="ANK_REPEAT"/>
    <property type="match status" value="8"/>
</dbReference>
<dbReference type="Proteomes" id="UP000792457">
    <property type="component" value="Unassembled WGS sequence"/>
</dbReference>
<keyword evidence="2" id="KW-0813">Transport</keyword>
<feature type="transmembrane region" description="Helical" evidence="14">
    <location>
        <begin position="497"/>
        <end position="520"/>
    </location>
</feature>
<proteinExistence type="predicted"/>
<keyword evidence="9 14" id="KW-0472">Membrane</keyword>
<evidence type="ECO:0000256" key="14">
    <source>
        <dbReference type="SAM" id="Phobius"/>
    </source>
</evidence>
<dbReference type="Pfam" id="PF00023">
    <property type="entry name" value="Ank"/>
    <property type="match status" value="1"/>
</dbReference>
<feature type="transmembrane region" description="Helical" evidence="14">
    <location>
        <begin position="704"/>
        <end position="725"/>
    </location>
</feature>
<dbReference type="GO" id="GO:0034703">
    <property type="term" value="C:cation channel complex"/>
    <property type="evidence" value="ECO:0007669"/>
    <property type="project" value="UniProtKB-ARBA"/>
</dbReference>
<dbReference type="PRINTS" id="PR01415">
    <property type="entry name" value="ANKYRIN"/>
</dbReference>
<feature type="repeat" description="ANK" evidence="12">
    <location>
        <begin position="229"/>
        <end position="261"/>
    </location>
</feature>
<dbReference type="EMBL" id="KZ312450">
    <property type="protein sequence ID" value="KAG8240318.1"/>
    <property type="molecule type" value="Genomic_DNA"/>
</dbReference>
<dbReference type="Pfam" id="PF00520">
    <property type="entry name" value="Ion_trans"/>
    <property type="match status" value="1"/>
</dbReference>
<feature type="repeat" description="ANK" evidence="12">
    <location>
        <begin position="329"/>
        <end position="363"/>
    </location>
</feature>
<feature type="repeat" description="ANK" evidence="12">
    <location>
        <begin position="196"/>
        <end position="228"/>
    </location>
</feature>
<evidence type="ECO:0000256" key="13">
    <source>
        <dbReference type="SAM" id="MobiDB-lite"/>
    </source>
</evidence>
<dbReference type="OrthoDB" id="7464126at2759"/>
<feature type="repeat" description="ANK" evidence="12">
    <location>
        <begin position="263"/>
        <end position="295"/>
    </location>
</feature>
<keyword evidence="5" id="KW-0677">Repeat</keyword>
<keyword evidence="4 14" id="KW-0812">Transmembrane</keyword>
<evidence type="ECO:0000313" key="16">
    <source>
        <dbReference type="EMBL" id="KAG8240318.1"/>
    </source>
</evidence>
<evidence type="ECO:0000256" key="9">
    <source>
        <dbReference type="ARBA" id="ARBA00023136"/>
    </source>
</evidence>
<feature type="repeat" description="ANK" evidence="12">
    <location>
        <begin position="364"/>
        <end position="396"/>
    </location>
</feature>
<feature type="transmembrane region" description="Helical" evidence="14">
    <location>
        <begin position="634"/>
        <end position="652"/>
    </location>
</feature>
<feature type="compositionally biased region" description="Basic and acidic residues" evidence="13">
    <location>
        <begin position="977"/>
        <end position="989"/>
    </location>
</feature>
<feature type="repeat" description="ANK" evidence="12">
    <location>
        <begin position="296"/>
        <end position="328"/>
    </location>
</feature>
<reference evidence="16" key="2">
    <citation type="submission" date="2017-10" db="EMBL/GenBank/DDBJ databases">
        <title>Ladona fulva Genome sequencing and assembly.</title>
        <authorList>
            <person name="Murali S."/>
            <person name="Richards S."/>
            <person name="Bandaranaike D."/>
            <person name="Bellair M."/>
            <person name="Blankenburg K."/>
            <person name="Chao H."/>
            <person name="Dinh H."/>
            <person name="Doddapaneni H."/>
            <person name="Dugan-Rocha S."/>
            <person name="Elkadiri S."/>
            <person name="Gnanaolivu R."/>
            <person name="Hernandez B."/>
            <person name="Skinner E."/>
            <person name="Javaid M."/>
            <person name="Lee S."/>
            <person name="Li M."/>
            <person name="Ming W."/>
            <person name="Munidasa M."/>
            <person name="Muniz J."/>
            <person name="Nguyen L."/>
            <person name="Hughes D."/>
            <person name="Osuji N."/>
            <person name="Pu L.-L."/>
            <person name="Puazo M."/>
            <person name="Qu C."/>
            <person name="Quiroz J."/>
            <person name="Raj R."/>
            <person name="Weissenberger G."/>
            <person name="Xin Y."/>
            <person name="Zou X."/>
            <person name="Han Y."/>
            <person name="Worley K."/>
            <person name="Muzny D."/>
            <person name="Gibbs R."/>
        </authorList>
    </citation>
    <scope>NUCLEOTIDE SEQUENCE</scope>
    <source>
        <strain evidence="16">Sampled in the wild</strain>
    </source>
</reference>
<evidence type="ECO:0000256" key="10">
    <source>
        <dbReference type="ARBA" id="ARBA00023180"/>
    </source>
</evidence>
<dbReference type="GO" id="GO:0005216">
    <property type="term" value="F:monoatomic ion channel activity"/>
    <property type="evidence" value="ECO:0007669"/>
    <property type="project" value="InterPro"/>
</dbReference>
<protein>
    <recommendedName>
        <fullName evidence="15">Ion transport domain-containing protein</fullName>
    </recommendedName>
</protein>
<feature type="domain" description="Ion transport" evidence="15">
    <location>
        <begin position="599"/>
        <end position="799"/>
    </location>
</feature>
<dbReference type="AlphaFoldDB" id="A0A8K0PD16"/>
<evidence type="ECO:0000256" key="11">
    <source>
        <dbReference type="ARBA" id="ARBA00023303"/>
    </source>
</evidence>
<evidence type="ECO:0000256" key="12">
    <source>
        <dbReference type="PROSITE-ProRule" id="PRU00023"/>
    </source>
</evidence>
<accession>A0A8K0PD16</accession>
<keyword evidence="3" id="KW-0716">Sensory transduction</keyword>
<keyword evidence="11" id="KW-0407">Ion channel</keyword>
<dbReference type="InterPro" id="IPR052076">
    <property type="entry name" value="TRP_cation_channel"/>
</dbReference>
<keyword evidence="7 12" id="KW-0040">ANK repeat</keyword>
<dbReference type="PANTHER" id="PTHR47143:SF1">
    <property type="entry name" value="ION_TRANS DOMAIN-CONTAINING PROTEIN"/>
    <property type="match status" value="1"/>
</dbReference>
<evidence type="ECO:0000256" key="4">
    <source>
        <dbReference type="ARBA" id="ARBA00022692"/>
    </source>
</evidence>
<keyword evidence="6 14" id="KW-1133">Transmembrane helix</keyword>
<keyword evidence="10" id="KW-0325">Glycoprotein</keyword>
<evidence type="ECO:0000259" key="15">
    <source>
        <dbReference type="Pfam" id="PF00520"/>
    </source>
</evidence>
<evidence type="ECO:0000256" key="2">
    <source>
        <dbReference type="ARBA" id="ARBA00022448"/>
    </source>
</evidence>
<dbReference type="PANTHER" id="PTHR47143">
    <property type="entry name" value="TRANSIENT RECEPTOR POTENTIAL CATION CHANNEL PROTEIN PAINLESS"/>
    <property type="match status" value="1"/>
</dbReference>
<dbReference type="Gene3D" id="1.25.40.20">
    <property type="entry name" value="Ankyrin repeat-containing domain"/>
    <property type="match status" value="1"/>
</dbReference>
<feature type="repeat" description="ANK" evidence="12">
    <location>
        <begin position="129"/>
        <end position="161"/>
    </location>
</feature>
<name>A0A8K0PD16_LADFU</name>